<keyword evidence="4" id="KW-1185">Reference proteome</keyword>
<feature type="region of interest" description="Disordered" evidence="1">
    <location>
        <begin position="692"/>
        <end position="841"/>
    </location>
</feature>
<feature type="region of interest" description="Disordered" evidence="1">
    <location>
        <begin position="986"/>
        <end position="1006"/>
    </location>
</feature>
<dbReference type="Gene3D" id="1.10.8.10">
    <property type="entry name" value="DNA helicase RuvA subunit, C-terminal domain"/>
    <property type="match status" value="1"/>
</dbReference>
<feature type="domain" description="UBA" evidence="2">
    <location>
        <begin position="647"/>
        <end position="688"/>
    </location>
</feature>
<dbReference type="InterPro" id="IPR010314">
    <property type="entry name" value="E3_Ub_ligase_DUF913"/>
</dbReference>
<sequence>MFNDVKPIDHFFSIFTSADHLRCLSDGDTASILGTSIDELMRHHPTLKNDVIEAILAMLRRLLGMGQLENARPDDENYALLIGRPDDMVDTEMATAPIDLVADSEKAAAVDQNKPEEKKESVLVQTIDVTARFLEGLFQNNSHCREFFKQNGLELLLKLYSLPLAPYDFANSPASYSLSHLFHLVTEVNSVATVHEILKRVQTVLTDAKPFLEYEGPTAMIADFIDLNGRYKLSNAAPELDSEKVKNANEVFRTLITLHGFVGLLSDVCCAPVFSHSKSGMAVIQEFIGLAGETIIPLLGQLHRACVWENILLKNAVPKSWYAAISKAKKPGSELGASGAGPITALETLIEDMDKETDSNAEEPVNQNDRKVKNTKFLKHLVTQMPNCLVPIFQGLTKMLMARRVMDATQKKQAYKVADFVSCLLRDHLTWSRIRECLKYRKDIVINVSRRTYILFVDTLYAPNPQRPTTLSANRSQMSLQTVLVLAFDRNQGTEHLFDTLRLLWKNAEAIQSISEAEAERDQATKEKLARIHSGLEITLNIFQFLGSAKLLHDSPHTSSIVSKEKDRGTPEFFDAHEWLIGMRAKLLPVVKELFDSPYLKRCPPNLVRSIVRNLVQLLKGDGEVNQRAEGLGPVGPAPSIFAPRPMIPDQGGVQTLTEMGFPRAAAESALLRCANQVARAIDYLFTHPENVDAAPRHAPPTDNTEDVTTDAATAAAAAPVPPAEATGSGSESVPAPSQPEAGAAEFLPGPELADDDDDDEEDESALEQALALSMNAESAPTETVIEGPEAMSTTPETAPMVATPEAEPDINSTDDAEAVENASTEKADKGKQKDKGKEKEVSRIEELRALRELIKVTLAPHVLEILDQTDDVIFDIRDLFAILCKDNADQTLDFLLSNVDQYRAASNTDEEAKKALGVRMRLLALLFRESSAQAKIPTFSPKLFPTLLDMVGIEASQSVDTPTSSWLASVLLVVEAFISQADEPKTVELEHKSDDEKKEGANEDKAMEIDEKEDKDNKMVIDKESFTEDQRSRLLRYCVELSKRSKPTKDNLHAVLRILVRLTRHYSAAVEFVEMEGLQLLFAQPRSGIDGFQGQQAFVILILRHIIEDTRVLQNTMEKEINSWFTHPHPRLVDVNTFVRNNAHVVLREPPVFVEATKIICKLTKHDRSGSTNQITLARNEADAAPTVSASERVDDAKDTNLATDEKDLTAVPLEIPKKHPYTSEVSETVVHFLINELLASRASTVAAPIPVAQTPVASTLAKGKDSATPEEESSVSDQVKADDKNNDNGAYTYTGFLLQCLVELLSSYPSCKVDVINFAQLNRRRTSKDPSTPSKPRAIFLNFLLNELLPYGSVNPHEEQTRKRFALSTWAASVLVALCSNGGNSDDSKQQPELGQVRRFVLDGILRSFKDAIVSTDIIGVKYGKLLALADLCHRILNARPSSGGPGGKPSDDMSTNVAKIMLEKSFVSTLTNAVSEIDLNFPNSKMVINALLRPLEQLTKIAIKMGRAAEPVKDGKRRTNEDNRNVFPSTEDNTEDEEAPNLYRHSALGMYESGIPSEEDEEDLGTTEDEEGYDEGGDYEDETGSDMSDITDEESLSVDDMEEDLEIGIHHRHYSDMDDEDEEDEEAGTGEDDPHTEEEYDPPAEEVERGMTWDVDDVDDADEPHAHPVMLVPDEIEEEVESGEEPDRLRHRNRFAQVRVILAGCGVHGVLRCVRS</sequence>
<dbReference type="Pfam" id="PF06025">
    <property type="entry name" value="DUF913"/>
    <property type="match status" value="1"/>
</dbReference>
<accession>A0A433Q944</accession>
<dbReference type="Pfam" id="PF22562">
    <property type="entry name" value="UBA_7"/>
    <property type="match status" value="1"/>
</dbReference>
<dbReference type="PROSITE" id="PS50030">
    <property type="entry name" value="UBA"/>
    <property type="match status" value="1"/>
</dbReference>
<dbReference type="Proteomes" id="UP000274822">
    <property type="component" value="Unassembled WGS sequence"/>
</dbReference>
<dbReference type="InterPro" id="IPR009060">
    <property type="entry name" value="UBA-like_sf"/>
</dbReference>
<comment type="caution">
    <text evidence="3">The sequence shown here is derived from an EMBL/GenBank/DDBJ whole genome shotgun (WGS) entry which is preliminary data.</text>
</comment>
<feature type="compositionally biased region" description="Basic and acidic residues" evidence="1">
    <location>
        <begin position="824"/>
        <end position="841"/>
    </location>
</feature>
<feature type="compositionally biased region" description="Basic and acidic residues" evidence="1">
    <location>
        <begin position="1193"/>
        <end position="1207"/>
    </location>
</feature>
<feature type="compositionally biased region" description="Acidic residues" evidence="1">
    <location>
        <begin position="807"/>
        <end position="819"/>
    </location>
</feature>
<evidence type="ECO:0000259" key="2">
    <source>
        <dbReference type="PROSITE" id="PS50030"/>
    </source>
</evidence>
<dbReference type="InterPro" id="IPR015940">
    <property type="entry name" value="UBA"/>
</dbReference>
<feature type="region of interest" description="Disordered" evidence="1">
    <location>
        <begin position="1182"/>
        <end position="1207"/>
    </location>
</feature>
<dbReference type="EMBL" id="RBNJ01010783">
    <property type="protein sequence ID" value="RUS26303.1"/>
    <property type="molecule type" value="Genomic_DNA"/>
</dbReference>
<dbReference type="SUPFAM" id="SSF46934">
    <property type="entry name" value="UBA-like"/>
    <property type="match status" value="1"/>
</dbReference>
<dbReference type="SMART" id="SM00165">
    <property type="entry name" value="UBA"/>
    <property type="match status" value="1"/>
</dbReference>
<feature type="compositionally biased region" description="Acidic residues" evidence="1">
    <location>
        <begin position="1620"/>
        <end position="1648"/>
    </location>
</feature>
<dbReference type="CDD" id="cd14297">
    <property type="entry name" value="UBA2_spUBP14_like"/>
    <property type="match status" value="1"/>
</dbReference>
<proteinExistence type="predicted"/>
<gene>
    <name evidence="3" type="ORF">BC938DRAFT_470948</name>
</gene>
<organism evidence="3 4">
    <name type="scientific">Jimgerdemannia flammicorona</name>
    <dbReference type="NCBI Taxonomy" id="994334"/>
    <lineage>
        <taxon>Eukaryota</taxon>
        <taxon>Fungi</taxon>
        <taxon>Fungi incertae sedis</taxon>
        <taxon>Mucoromycota</taxon>
        <taxon>Mucoromycotina</taxon>
        <taxon>Endogonomycetes</taxon>
        <taxon>Endogonales</taxon>
        <taxon>Endogonaceae</taxon>
        <taxon>Jimgerdemannia</taxon>
    </lineage>
</organism>
<evidence type="ECO:0000313" key="3">
    <source>
        <dbReference type="EMBL" id="RUS26303.1"/>
    </source>
</evidence>
<evidence type="ECO:0000256" key="1">
    <source>
        <dbReference type="SAM" id="MobiDB-lite"/>
    </source>
</evidence>
<feature type="compositionally biased region" description="Low complexity" evidence="1">
    <location>
        <begin position="710"/>
        <end position="727"/>
    </location>
</feature>
<feature type="compositionally biased region" description="Basic and acidic residues" evidence="1">
    <location>
        <begin position="1513"/>
        <end position="1527"/>
    </location>
</feature>
<feature type="region of interest" description="Disordered" evidence="1">
    <location>
        <begin position="1513"/>
        <end position="1543"/>
    </location>
</feature>
<name>A0A433Q944_9FUNG</name>
<evidence type="ECO:0000313" key="4">
    <source>
        <dbReference type="Proteomes" id="UP000274822"/>
    </source>
</evidence>
<feature type="region of interest" description="Disordered" evidence="1">
    <location>
        <begin position="1262"/>
        <end position="1286"/>
    </location>
</feature>
<reference evidence="3 4" key="1">
    <citation type="journal article" date="2018" name="New Phytol.">
        <title>Phylogenomics of Endogonaceae and evolution of mycorrhizas within Mucoromycota.</title>
        <authorList>
            <person name="Chang Y."/>
            <person name="Desiro A."/>
            <person name="Na H."/>
            <person name="Sandor L."/>
            <person name="Lipzen A."/>
            <person name="Clum A."/>
            <person name="Barry K."/>
            <person name="Grigoriev I.V."/>
            <person name="Martin F.M."/>
            <person name="Stajich J.E."/>
            <person name="Smith M.E."/>
            <person name="Bonito G."/>
            <person name="Spatafora J.W."/>
        </authorList>
    </citation>
    <scope>NUCLEOTIDE SEQUENCE [LARGE SCALE GENOMIC DNA]</scope>
    <source>
        <strain evidence="3 4">AD002</strain>
    </source>
</reference>
<feature type="region of interest" description="Disordered" evidence="1">
    <location>
        <begin position="1615"/>
        <end position="1668"/>
    </location>
</feature>
<protein>
    <recommendedName>
        <fullName evidence="2">UBA domain-containing protein</fullName>
    </recommendedName>
</protein>
<feature type="region of interest" description="Disordered" evidence="1">
    <location>
        <begin position="1558"/>
        <end position="1601"/>
    </location>
</feature>
<feature type="compositionally biased region" description="Acidic residues" evidence="1">
    <location>
        <begin position="1560"/>
        <end position="1601"/>
    </location>
</feature>
<feature type="compositionally biased region" description="Acidic residues" evidence="1">
    <location>
        <begin position="753"/>
        <end position="766"/>
    </location>
</feature>